<dbReference type="AlphaFoldDB" id="A0A0G2IG23"/>
<gene>
    <name evidence="1" type="ORF">UCDDA912_g00678</name>
</gene>
<evidence type="ECO:0000313" key="2">
    <source>
        <dbReference type="Proteomes" id="UP000034680"/>
    </source>
</evidence>
<dbReference type="OrthoDB" id="7777654at2759"/>
<dbReference type="STRING" id="1214573.A0A0G2IG23"/>
<evidence type="ECO:0000313" key="1">
    <source>
        <dbReference type="EMBL" id="KKY39325.1"/>
    </source>
</evidence>
<reference evidence="1 2" key="1">
    <citation type="submission" date="2015-05" db="EMBL/GenBank/DDBJ databases">
        <title>Distinctive expansion of gene families associated with plant cell wall degradation and secondary metabolism in the genomes of grapevine trunk pathogens.</title>
        <authorList>
            <person name="Lawrence D.P."/>
            <person name="Travadon R."/>
            <person name="Rolshausen P.E."/>
            <person name="Baumgartner K."/>
        </authorList>
    </citation>
    <scope>NUCLEOTIDE SEQUENCE [LARGE SCALE GENOMIC DNA]</scope>
    <source>
        <strain evidence="1">DA912</strain>
    </source>
</reference>
<dbReference type="Proteomes" id="UP000034680">
    <property type="component" value="Unassembled WGS sequence"/>
</dbReference>
<sequence>MDRCHVFHNKLSYAIGDGTPPAGNMHIVAFGREFNHMDPEKSVEETLGAVKGLSTPENYNGKSPDIERLVFHN</sequence>
<comment type="caution">
    <text evidence="1">The sequence shown here is derived from an EMBL/GenBank/DDBJ whole genome shotgun (WGS) entry which is preliminary data.</text>
</comment>
<reference evidence="1 2" key="2">
    <citation type="submission" date="2015-05" db="EMBL/GenBank/DDBJ databases">
        <authorList>
            <person name="Morales-Cruz A."/>
            <person name="Amrine K.C."/>
            <person name="Cantu D."/>
        </authorList>
    </citation>
    <scope>NUCLEOTIDE SEQUENCE [LARGE SCALE GENOMIC DNA]</scope>
    <source>
        <strain evidence="1">DA912</strain>
    </source>
</reference>
<accession>A0A0G2IG23</accession>
<dbReference type="EMBL" id="LCUC01000021">
    <property type="protein sequence ID" value="KKY39325.1"/>
    <property type="molecule type" value="Genomic_DNA"/>
</dbReference>
<keyword evidence="2" id="KW-1185">Reference proteome</keyword>
<dbReference type="Gene3D" id="3.90.660.10">
    <property type="match status" value="1"/>
</dbReference>
<protein>
    <submittedName>
        <fullName evidence="1">Putative monoamine oxidase n</fullName>
    </submittedName>
</protein>
<organism evidence="1 2">
    <name type="scientific">Diaporthe ampelina</name>
    <dbReference type="NCBI Taxonomy" id="1214573"/>
    <lineage>
        <taxon>Eukaryota</taxon>
        <taxon>Fungi</taxon>
        <taxon>Dikarya</taxon>
        <taxon>Ascomycota</taxon>
        <taxon>Pezizomycotina</taxon>
        <taxon>Sordariomycetes</taxon>
        <taxon>Sordariomycetidae</taxon>
        <taxon>Diaporthales</taxon>
        <taxon>Diaporthaceae</taxon>
        <taxon>Diaporthe</taxon>
    </lineage>
</organism>
<proteinExistence type="predicted"/>
<name>A0A0G2IG23_9PEZI</name>